<organism evidence="2 3">
    <name type="scientific">Stephania cephalantha</name>
    <dbReference type="NCBI Taxonomy" id="152367"/>
    <lineage>
        <taxon>Eukaryota</taxon>
        <taxon>Viridiplantae</taxon>
        <taxon>Streptophyta</taxon>
        <taxon>Embryophyta</taxon>
        <taxon>Tracheophyta</taxon>
        <taxon>Spermatophyta</taxon>
        <taxon>Magnoliopsida</taxon>
        <taxon>Ranunculales</taxon>
        <taxon>Menispermaceae</taxon>
        <taxon>Menispermoideae</taxon>
        <taxon>Cissampelideae</taxon>
        <taxon>Stephania</taxon>
    </lineage>
</organism>
<dbReference type="InterPro" id="IPR015797">
    <property type="entry name" value="NUDIX_hydrolase-like_dom_sf"/>
</dbReference>
<name>A0AAP0ENF4_9MAGN</name>
<evidence type="ECO:0000313" key="2">
    <source>
        <dbReference type="EMBL" id="KAK9093738.1"/>
    </source>
</evidence>
<protein>
    <recommendedName>
        <fullName evidence="4">Nudix hydrolase domain-containing protein</fullName>
    </recommendedName>
</protein>
<dbReference type="EMBL" id="JBBNAG010000011">
    <property type="protein sequence ID" value="KAK9093738.1"/>
    <property type="molecule type" value="Genomic_DNA"/>
</dbReference>
<dbReference type="SUPFAM" id="SSF55811">
    <property type="entry name" value="Nudix"/>
    <property type="match status" value="1"/>
</dbReference>
<proteinExistence type="predicted"/>
<sequence length="219" mass="24298">MHPNQNPTSNSFPTPQSLSNWLKSRLPSTSLAAWGAQPGTKNVHNLWLELSQGETTLIDSTPPIRTVNVVTVTIISPDGLNLIETRQELSDGSFRDRGRPLSEKMKPGETVENAVMRAVREELGLQGIDGVNGVRIVPGSYMKRVEERASASYPGLPASYVLHSVDAWVEGLPHEGEFWTEEEGEEYRGCDEAARVADEAVFVKKHYWKWIAADDHAPH</sequence>
<evidence type="ECO:0000256" key="1">
    <source>
        <dbReference type="SAM" id="MobiDB-lite"/>
    </source>
</evidence>
<feature type="region of interest" description="Disordered" evidence="1">
    <location>
        <begin position="1"/>
        <end position="20"/>
    </location>
</feature>
<dbReference type="PANTHER" id="PTHR36395">
    <property type="entry name" value="RING-H2 ZINC FINGER PROTEIN"/>
    <property type="match status" value="1"/>
</dbReference>
<evidence type="ECO:0008006" key="4">
    <source>
        <dbReference type="Google" id="ProtNLM"/>
    </source>
</evidence>
<gene>
    <name evidence="2" type="ORF">Scep_025207</name>
</gene>
<dbReference type="PANTHER" id="PTHR36395:SF1">
    <property type="entry name" value="RING-H2 ZINC FINGER PROTEIN"/>
    <property type="match status" value="1"/>
</dbReference>
<dbReference type="AlphaFoldDB" id="A0AAP0ENF4"/>
<dbReference type="Proteomes" id="UP001419268">
    <property type="component" value="Unassembled WGS sequence"/>
</dbReference>
<accession>A0AAP0ENF4</accession>
<evidence type="ECO:0000313" key="3">
    <source>
        <dbReference type="Proteomes" id="UP001419268"/>
    </source>
</evidence>
<comment type="caution">
    <text evidence="2">The sequence shown here is derived from an EMBL/GenBank/DDBJ whole genome shotgun (WGS) entry which is preliminary data.</text>
</comment>
<reference evidence="2 3" key="1">
    <citation type="submission" date="2024-01" db="EMBL/GenBank/DDBJ databases">
        <title>Genome assemblies of Stephania.</title>
        <authorList>
            <person name="Yang L."/>
        </authorList>
    </citation>
    <scope>NUCLEOTIDE SEQUENCE [LARGE SCALE GENOMIC DNA]</scope>
    <source>
        <strain evidence="2">JXDWG</strain>
        <tissue evidence="2">Leaf</tissue>
    </source>
</reference>
<keyword evidence="3" id="KW-1185">Reference proteome</keyword>